<feature type="compositionally biased region" description="Polar residues" evidence="6">
    <location>
        <begin position="546"/>
        <end position="563"/>
    </location>
</feature>
<dbReference type="InterPro" id="IPR050996">
    <property type="entry name" value="Docking_Protein_DOK"/>
</dbReference>
<keyword evidence="8" id="KW-0675">Receptor</keyword>
<dbReference type="GO" id="GO:0005104">
    <property type="term" value="F:fibroblast growth factor receptor binding"/>
    <property type="evidence" value="ECO:0007669"/>
    <property type="project" value="TreeGrafter"/>
</dbReference>
<dbReference type="Pfam" id="PF02174">
    <property type="entry name" value="IRS"/>
    <property type="match status" value="1"/>
</dbReference>
<feature type="region of interest" description="Disordered" evidence="6">
    <location>
        <begin position="349"/>
        <end position="434"/>
    </location>
</feature>
<feature type="compositionally biased region" description="Polar residues" evidence="6">
    <location>
        <begin position="207"/>
        <end position="222"/>
    </location>
</feature>
<feature type="region of interest" description="Disordered" evidence="6">
    <location>
        <begin position="107"/>
        <end position="189"/>
    </location>
</feature>
<dbReference type="InterPro" id="IPR002404">
    <property type="entry name" value="IRS_PTB"/>
</dbReference>
<feature type="region of interest" description="Disordered" evidence="6">
    <location>
        <begin position="204"/>
        <end position="240"/>
    </location>
</feature>
<evidence type="ECO:0000256" key="5">
    <source>
        <dbReference type="ARBA" id="ARBA00023288"/>
    </source>
</evidence>
<gene>
    <name evidence="8" type="ORF">HOLleu_25909</name>
</gene>
<dbReference type="SMART" id="SM00310">
    <property type="entry name" value="PTBI"/>
    <property type="match status" value="1"/>
</dbReference>
<dbReference type="Proteomes" id="UP001152320">
    <property type="component" value="Chromosome 12"/>
</dbReference>
<feature type="region of interest" description="Disordered" evidence="6">
    <location>
        <begin position="276"/>
        <end position="295"/>
    </location>
</feature>
<feature type="compositionally biased region" description="Polar residues" evidence="6">
    <location>
        <begin position="107"/>
        <end position="152"/>
    </location>
</feature>
<feature type="compositionally biased region" description="Polar residues" evidence="6">
    <location>
        <begin position="286"/>
        <end position="295"/>
    </location>
</feature>
<dbReference type="AlphaFoldDB" id="A0A9Q1BTH9"/>
<dbReference type="GO" id="GO:0005068">
    <property type="term" value="F:transmembrane receptor protein tyrosine kinase adaptor activity"/>
    <property type="evidence" value="ECO:0007669"/>
    <property type="project" value="TreeGrafter"/>
</dbReference>
<evidence type="ECO:0000313" key="8">
    <source>
        <dbReference type="EMBL" id="KAJ8032393.1"/>
    </source>
</evidence>
<evidence type="ECO:0000256" key="6">
    <source>
        <dbReference type="SAM" id="MobiDB-lite"/>
    </source>
</evidence>
<dbReference type="CDD" id="cd01202">
    <property type="entry name" value="PTB_FRS2"/>
    <property type="match status" value="1"/>
</dbReference>
<feature type="compositionally biased region" description="Low complexity" evidence="6">
    <location>
        <begin position="229"/>
        <end position="240"/>
    </location>
</feature>
<dbReference type="Gene3D" id="2.30.29.30">
    <property type="entry name" value="Pleckstrin-homology domain (PH domain)/Phosphotyrosine-binding domain (PTB)"/>
    <property type="match status" value="1"/>
</dbReference>
<evidence type="ECO:0000256" key="4">
    <source>
        <dbReference type="ARBA" id="ARBA00023136"/>
    </source>
</evidence>
<feature type="domain" description="IRS-type PTB" evidence="7">
    <location>
        <begin position="15"/>
        <end position="117"/>
    </location>
</feature>
<dbReference type="EMBL" id="JAIZAY010000012">
    <property type="protein sequence ID" value="KAJ8032393.1"/>
    <property type="molecule type" value="Genomic_DNA"/>
</dbReference>
<keyword evidence="9" id="KW-1185">Reference proteome</keyword>
<accession>A0A9Q1BTH9</accession>
<comment type="subcellular location">
    <subcellularLocation>
        <location evidence="1">Membrane</location>
    </subcellularLocation>
</comment>
<dbReference type="SMART" id="SM01244">
    <property type="entry name" value="IRS"/>
    <property type="match status" value="1"/>
</dbReference>
<keyword evidence="4" id="KW-0472">Membrane</keyword>
<dbReference type="InterPro" id="IPR011993">
    <property type="entry name" value="PH-like_dom_sf"/>
</dbReference>
<evidence type="ECO:0000256" key="3">
    <source>
        <dbReference type="ARBA" id="ARBA00022707"/>
    </source>
</evidence>
<keyword evidence="5" id="KW-0449">Lipoprotein</keyword>
<feature type="compositionally biased region" description="Polar residues" evidence="6">
    <location>
        <begin position="397"/>
        <end position="410"/>
    </location>
</feature>
<dbReference type="OrthoDB" id="6279276at2759"/>
<feature type="compositionally biased region" description="Polar residues" evidence="6">
    <location>
        <begin position="349"/>
        <end position="359"/>
    </location>
</feature>
<evidence type="ECO:0000256" key="2">
    <source>
        <dbReference type="ARBA" id="ARBA00022553"/>
    </source>
</evidence>
<dbReference type="GO" id="GO:0008543">
    <property type="term" value="P:fibroblast growth factor receptor signaling pathway"/>
    <property type="evidence" value="ECO:0007669"/>
    <property type="project" value="TreeGrafter"/>
</dbReference>
<dbReference type="SUPFAM" id="SSF50729">
    <property type="entry name" value="PH domain-like"/>
    <property type="match status" value="1"/>
</dbReference>
<dbReference type="PROSITE" id="PS51064">
    <property type="entry name" value="IRS_PTB"/>
    <property type="match status" value="1"/>
</dbReference>
<protein>
    <submittedName>
        <fullName evidence="8">Fibroblast growth factor receptor substrate 2</fullName>
    </submittedName>
</protein>
<feature type="region of interest" description="Disordered" evidence="6">
    <location>
        <begin position="505"/>
        <end position="578"/>
    </location>
</feature>
<feature type="compositionally biased region" description="Polar residues" evidence="6">
    <location>
        <begin position="174"/>
        <end position="189"/>
    </location>
</feature>
<dbReference type="PANTHER" id="PTHR21258:SF55">
    <property type="entry name" value="FI23523P1"/>
    <property type="match status" value="1"/>
</dbReference>
<feature type="compositionally biased region" description="Low complexity" evidence="6">
    <location>
        <begin position="506"/>
        <end position="521"/>
    </location>
</feature>
<proteinExistence type="predicted"/>
<dbReference type="PANTHER" id="PTHR21258">
    <property type="entry name" value="DOCKING PROTEIN RELATED"/>
    <property type="match status" value="1"/>
</dbReference>
<keyword evidence="3" id="KW-0519">Myristate</keyword>
<dbReference type="GO" id="GO:0005737">
    <property type="term" value="C:cytoplasm"/>
    <property type="evidence" value="ECO:0007669"/>
    <property type="project" value="TreeGrafter"/>
</dbReference>
<dbReference type="GO" id="GO:0016020">
    <property type="term" value="C:membrane"/>
    <property type="evidence" value="ECO:0007669"/>
    <property type="project" value="UniProtKB-SubCell"/>
</dbReference>
<keyword evidence="2" id="KW-0597">Phosphoprotein</keyword>
<evidence type="ECO:0000256" key="1">
    <source>
        <dbReference type="ARBA" id="ARBA00004370"/>
    </source>
</evidence>
<evidence type="ECO:0000259" key="7">
    <source>
        <dbReference type="PROSITE" id="PS51064"/>
    </source>
</evidence>
<reference evidence="8" key="1">
    <citation type="submission" date="2021-10" db="EMBL/GenBank/DDBJ databases">
        <title>Tropical sea cucumber genome reveals ecological adaptation and Cuvierian tubules defense mechanism.</title>
        <authorList>
            <person name="Chen T."/>
        </authorList>
    </citation>
    <scope>NUCLEOTIDE SEQUENCE</scope>
    <source>
        <strain evidence="8">Nanhai2018</strain>
        <tissue evidence="8">Muscle</tissue>
    </source>
</reference>
<feature type="compositionally biased region" description="Low complexity" evidence="6">
    <location>
        <begin position="159"/>
        <end position="170"/>
    </location>
</feature>
<comment type="caution">
    <text evidence="8">The sequence shown here is derived from an EMBL/GenBank/DDBJ whole genome shotgun (WGS) entry which is preliminary data.</text>
</comment>
<organism evidence="8 9">
    <name type="scientific">Holothuria leucospilota</name>
    <name type="common">Black long sea cucumber</name>
    <name type="synonym">Mertensiothuria leucospilota</name>
    <dbReference type="NCBI Taxonomy" id="206669"/>
    <lineage>
        <taxon>Eukaryota</taxon>
        <taxon>Metazoa</taxon>
        <taxon>Echinodermata</taxon>
        <taxon>Eleutherozoa</taxon>
        <taxon>Echinozoa</taxon>
        <taxon>Holothuroidea</taxon>
        <taxon>Aspidochirotacea</taxon>
        <taxon>Aspidochirotida</taxon>
        <taxon>Holothuriidae</taxon>
        <taxon>Holothuria</taxon>
    </lineage>
</organism>
<name>A0A9Q1BTH9_HOLLE</name>
<evidence type="ECO:0000313" key="9">
    <source>
        <dbReference type="Proteomes" id="UP001152320"/>
    </source>
</evidence>
<sequence>MGNQIQCSPIPGHSKSKLPNNMFKVKNINEQGEIIWRGIIEVNKTELVLHQKVGDPVRWPLKSLRRYGFDKGLFSFESGRSCATGPGIYAFKCKDAEQLFNMVKTNTNEGSEGATTSGTASRSPQQRNPSTSFTAMPHNHTNSLSHLISTNGRIAGRHTSTTSVGGTSPVSPLPNANGSTSAPTVLNSNDSAPIQYINAADLRETGPSRSSEGSHQTATRSHQPVPRPSQSASHSNNQSAKKVSLNYIHLRLGQDEEDAVIADGSLQVVTADVDHHENDYDGGQESLDQSESCSQAPIVPLASSPQSLKDENGNKTITPELTQNVESGKRRVKTGLLVEIGSEVNNLNLSRASPLSSPEATRGEGPLSYVNLDHSPKMSQSGPRVHSPDFSKKQGYPQPTSPSTYYTNLDTKGELPPHSTVTGPGPVTDLRGPLSGGVKNKKDLEFSFDGNGHPKSDLTYANLSSADKQMTNNPENFAGGSTMVIQSPPKGKLNYVQVAFEDGTVSSVPQRSMSSSSCSTPPHTPNSPIDTESPAKSTDVYAVIDTNKTMALANSQRQFNDSDVGTRRTRHDGPVQQR</sequence>
<dbReference type="InterPro" id="IPR038742">
    <property type="entry name" value="FRS2_PTB"/>
</dbReference>